<evidence type="ECO:0000313" key="3">
    <source>
        <dbReference type="Proteomes" id="UP001642260"/>
    </source>
</evidence>
<dbReference type="AlphaFoldDB" id="A0ABC8IXB2"/>
<reference evidence="2 3" key="1">
    <citation type="submission" date="2022-03" db="EMBL/GenBank/DDBJ databases">
        <authorList>
            <person name="Macdonald S."/>
            <person name="Ahmed S."/>
            <person name="Newling K."/>
        </authorList>
    </citation>
    <scope>NUCLEOTIDE SEQUENCE [LARGE SCALE GENOMIC DNA]</scope>
</reference>
<organism evidence="2 3">
    <name type="scientific">Eruca vesicaria subsp. sativa</name>
    <name type="common">Garden rocket</name>
    <name type="synonym">Eruca sativa</name>
    <dbReference type="NCBI Taxonomy" id="29727"/>
    <lineage>
        <taxon>Eukaryota</taxon>
        <taxon>Viridiplantae</taxon>
        <taxon>Streptophyta</taxon>
        <taxon>Embryophyta</taxon>
        <taxon>Tracheophyta</taxon>
        <taxon>Spermatophyta</taxon>
        <taxon>Magnoliopsida</taxon>
        <taxon>eudicotyledons</taxon>
        <taxon>Gunneridae</taxon>
        <taxon>Pentapetalae</taxon>
        <taxon>rosids</taxon>
        <taxon>malvids</taxon>
        <taxon>Brassicales</taxon>
        <taxon>Brassicaceae</taxon>
        <taxon>Brassiceae</taxon>
        <taxon>Eruca</taxon>
    </lineage>
</organism>
<evidence type="ECO:0000256" key="1">
    <source>
        <dbReference type="SAM" id="MobiDB-lite"/>
    </source>
</evidence>
<feature type="region of interest" description="Disordered" evidence="1">
    <location>
        <begin position="1"/>
        <end position="39"/>
    </location>
</feature>
<gene>
    <name evidence="2" type="ORF">ERUC_LOCUS4006</name>
</gene>
<keyword evidence="3" id="KW-1185">Reference proteome</keyword>
<proteinExistence type="predicted"/>
<sequence>MSSSQNEKKNSDVEIGEASSAVPISRHAENEANRTQPEVSAIPTLSAMWTSAEGNKFFGEATSLAEPATIRVQVPEASVQPSVCEKDLALASIKGSLNEIQLLKGEVVRTLDS</sequence>
<accession>A0ABC8IXB2</accession>
<dbReference type="EMBL" id="CAKOAT010062266">
    <property type="protein sequence ID" value="CAH8305879.1"/>
    <property type="molecule type" value="Genomic_DNA"/>
</dbReference>
<feature type="compositionally biased region" description="Basic and acidic residues" evidence="1">
    <location>
        <begin position="1"/>
        <end position="12"/>
    </location>
</feature>
<comment type="caution">
    <text evidence="2">The sequence shown here is derived from an EMBL/GenBank/DDBJ whole genome shotgun (WGS) entry which is preliminary data.</text>
</comment>
<dbReference type="Proteomes" id="UP001642260">
    <property type="component" value="Unassembled WGS sequence"/>
</dbReference>
<evidence type="ECO:0000313" key="2">
    <source>
        <dbReference type="EMBL" id="CAH8305879.1"/>
    </source>
</evidence>
<name>A0ABC8IXB2_ERUVS</name>
<protein>
    <submittedName>
        <fullName evidence="2">Uncharacterized protein</fullName>
    </submittedName>
</protein>